<comment type="caution">
    <text evidence="1">The sequence shown here is derived from an EMBL/GenBank/DDBJ whole genome shotgun (WGS) entry which is preliminary data.</text>
</comment>
<sequence length="212" mass="24055">MKLSTFVFAGIVLSMTTQLYADELPLGSVAIYSNGQVKKLVQNGPDWTLWESARKRLYKESYLPYLPTLEYRRFPAERGGYTRRVVSGDAAQLVPFGDQQSVTFTIDRMKSDGSSDQRRWRCNYEGTGQESLMETNWAVQLFSCSRFGSSSGGAVKLKEQREISYAPELGIVVKEILSRPRKGTKVTRLQYLLSPQEASYQRIADLVKTLRN</sequence>
<protein>
    <submittedName>
        <fullName evidence="1">Uncharacterized protein</fullName>
    </submittedName>
</protein>
<dbReference type="RefSeq" id="WP_188750435.1">
    <property type="nucleotide sequence ID" value="NZ_BMIJ01000007.1"/>
</dbReference>
<gene>
    <name evidence="1" type="ORF">GCM10011352_33540</name>
</gene>
<dbReference type="Proteomes" id="UP000629025">
    <property type="component" value="Unassembled WGS sequence"/>
</dbReference>
<reference evidence="2" key="1">
    <citation type="journal article" date="2019" name="Int. J. Syst. Evol. Microbiol.">
        <title>The Global Catalogue of Microorganisms (GCM) 10K type strain sequencing project: providing services to taxonomists for standard genome sequencing and annotation.</title>
        <authorList>
            <consortium name="The Broad Institute Genomics Platform"/>
            <consortium name="The Broad Institute Genome Sequencing Center for Infectious Disease"/>
            <person name="Wu L."/>
            <person name="Ma J."/>
        </authorList>
    </citation>
    <scope>NUCLEOTIDE SEQUENCE [LARGE SCALE GENOMIC DNA]</scope>
    <source>
        <strain evidence="2">CGMCC 1.15341</strain>
    </source>
</reference>
<keyword evidence="2" id="KW-1185">Reference proteome</keyword>
<evidence type="ECO:0000313" key="2">
    <source>
        <dbReference type="Proteomes" id="UP000629025"/>
    </source>
</evidence>
<organism evidence="1 2">
    <name type="scientific">Marinobacterium zhoushanense</name>
    <dbReference type="NCBI Taxonomy" id="1679163"/>
    <lineage>
        <taxon>Bacteria</taxon>
        <taxon>Pseudomonadati</taxon>
        <taxon>Pseudomonadota</taxon>
        <taxon>Gammaproteobacteria</taxon>
        <taxon>Oceanospirillales</taxon>
        <taxon>Oceanospirillaceae</taxon>
        <taxon>Marinobacterium</taxon>
    </lineage>
</organism>
<accession>A0ABQ1KS38</accession>
<name>A0ABQ1KS38_9GAMM</name>
<proteinExistence type="predicted"/>
<dbReference type="EMBL" id="BMIJ01000007">
    <property type="protein sequence ID" value="GGC04632.1"/>
    <property type="molecule type" value="Genomic_DNA"/>
</dbReference>
<evidence type="ECO:0000313" key="1">
    <source>
        <dbReference type="EMBL" id="GGC04632.1"/>
    </source>
</evidence>